<accession>A0A4D7Z615</accession>
<evidence type="ECO:0000256" key="6">
    <source>
        <dbReference type="SAM" id="Phobius"/>
    </source>
</evidence>
<evidence type="ECO:0000313" key="8">
    <source>
        <dbReference type="Proteomes" id="UP000298649"/>
    </source>
</evidence>
<dbReference type="Proteomes" id="UP000298649">
    <property type="component" value="Plasmid pAtCFBP7129b"/>
</dbReference>
<dbReference type="SUPFAM" id="SSF103473">
    <property type="entry name" value="MFS general substrate transporter"/>
    <property type="match status" value="1"/>
</dbReference>
<gene>
    <name evidence="7" type="ORF">CFBP7129_29190</name>
</gene>
<dbReference type="InterPro" id="IPR036259">
    <property type="entry name" value="MFS_trans_sf"/>
</dbReference>
<feature type="transmembrane region" description="Helical" evidence="6">
    <location>
        <begin position="141"/>
        <end position="160"/>
    </location>
</feature>
<name>A0A4D7Z615_AGRTU</name>
<dbReference type="EMBL" id="CP039925">
    <property type="protein sequence ID" value="QCL98244.1"/>
    <property type="molecule type" value="Genomic_DNA"/>
</dbReference>
<sequence length="395" mass="42890">MSMTTPRTSHCHYLLCVTASAVGRNIYFIVVAWLMMKYTADPSAIAMLLAAGSCAEFLTTNLGGVVTDRYRPQLTCLVCDGFRILTMAAATAGMMLGYPVQSLVASWVLYAVLDRTYLTALQAMIPGMVDAARLLSFNSTAYVWMQIGNFCAAVAGGLLLAFTPDYLSLMAPLSCFLLSFGSSFARREVYCDRRGNAEPVTFLRRELFPGLPQRSLVLPSVVYAFIYAAGMMVSVLGSALVMGEFGRSALAFGFVEAGWAAGSVLGCLWLLFRSAKSDALLWHLLATGIILTNFLVFQNLFAALLQMMGLGLTYNSARILIDVEIQRSFPISQLGRARSQVHTVCMAVSLSVYGVVALIGKALAPSVIFGWFGLVALFTGTVFWACFRRDLPAVR</sequence>
<protein>
    <submittedName>
        <fullName evidence="7">MFS transporter</fullName>
    </submittedName>
</protein>
<evidence type="ECO:0000313" key="7">
    <source>
        <dbReference type="EMBL" id="QCL98244.1"/>
    </source>
</evidence>
<dbReference type="GO" id="GO:0005886">
    <property type="term" value="C:plasma membrane"/>
    <property type="evidence" value="ECO:0007669"/>
    <property type="project" value="UniProtKB-SubCell"/>
</dbReference>
<keyword evidence="3 6" id="KW-0812">Transmembrane</keyword>
<keyword evidence="7" id="KW-0614">Plasmid</keyword>
<dbReference type="AlphaFoldDB" id="A0A4D7Z615"/>
<keyword evidence="2" id="KW-1003">Cell membrane</keyword>
<feature type="transmembrane region" description="Helical" evidence="6">
    <location>
        <begin position="249"/>
        <end position="272"/>
    </location>
</feature>
<keyword evidence="4 6" id="KW-1133">Transmembrane helix</keyword>
<evidence type="ECO:0000256" key="1">
    <source>
        <dbReference type="ARBA" id="ARBA00004651"/>
    </source>
</evidence>
<geneLocation type="plasmid" evidence="8">
    <name>patcfbp7129b</name>
</geneLocation>
<evidence type="ECO:0000256" key="4">
    <source>
        <dbReference type="ARBA" id="ARBA00022989"/>
    </source>
</evidence>
<comment type="subcellular location">
    <subcellularLocation>
        <location evidence="1">Cell membrane</location>
        <topology evidence="1">Multi-pass membrane protein</topology>
    </subcellularLocation>
</comment>
<dbReference type="PANTHER" id="PTHR23513">
    <property type="entry name" value="INTEGRAL MEMBRANE EFFLUX PROTEIN-RELATED"/>
    <property type="match status" value="1"/>
</dbReference>
<feature type="transmembrane region" description="Helical" evidence="6">
    <location>
        <begin position="42"/>
        <end position="62"/>
    </location>
</feature>
<dbReference type="PANTHER" id="PTHR23513:SF6">
    <property type="entry name" value="MAJOR FACILITATOR SUPERFAMILY ASSOCIATED DOMAIN-CONTAINING PROTEIN"/>
    <property type="match status" value="1"/>
</dbReference>
<reference evidence="7 8" key="1">
    <citation type="submission" date="2019-04" db="EMBL/GenBank/DDBJ databases">
        <title>Complete genome sequence of Agrobacterium tumefaciens CFBP7129.</title>
        <authorList>
            <person name="Haryono M."/>
            <person name="Lin Y.-C."/>
            <person name="Lai E.-M."/>
            <person name="Kuo C.-H."/>
        </authorList>
    </citation>
    <scope>NUCLEOTIDE SEQUENCE [LARGE SCALE GENOMIC DNA]</scope>
    <source>
        <strain evidence="7 8">CFBP7129</strain>
        <plasmid evidence="8">patcfbp7129b</plasmid>
    </source>
</reference>
<proteinExistence type="predicted"/>
<evidence type="ECO:0000256" key="3">
    <source>
        <dbReference type="ARBA" id="ARBA00022692"/>
    </source>
</evidence>
<feature type="transmembrane region" description="Helical" evidence="6">
    <location>
        <begin position="366"/>
        <end position="387"/>
    </location>
</feature>
<evidence type="ECO:0000256" key="5">
    <source>
        <dbReference type="ARBA" id="ARBA00023136"/>
    </source>
</evidence>
<dbReference type="Gene3D" id="1.20.1250.20">
    <property type="entry name" value="MFS general substrate transporter like domains"/>
    <property type="match status" value="1"/>
</dbReference>
<organism evidence="7 8">
    <name type="scientific">Agrobacterium tumefaciens</name>
    <dbReference type="NCBI Taxonomy" id="358"/>
    <lineage>
        <taxon>Bacteria</taxon>
        <taxon>Pseudomonadati</taxon>
        <taxon>Pseudomonadota</taxon>
        <taxon>Alphaproteobacteria</taxon>
        <taxon>Hyphomicrobiales</taxon>
        <taxon>Rhizobiaceae</taxon>
        <taxon>Rhizobium/Agrobacterium group</taxon>
        <taxon>Agrobacterium</taxon>
        <taxon>Agrobacterium tumefaciens complex</taxon>
    </lineage>
</organism>
<feature type="transmembrane region" description="Helical" evidence="6">
    <location>
        <begin position="279"/>
        <end position="297"/>
    </location>
</feature>
<feature type="transmembrane region" description="Helical" evidence="6">
    <location>
        <begin position="221"/>
        <end position="243"/>
    </location>
</feature>
<evidence type="ECO:0000256" key="2">
    <source>
        <dbReference type="ARBA" id="ARBA00022475"/>
    </source>
</evidence>
<keyword evidence="5 6" id="KW-0472">Membrane</keyword>
<feature type="transmembrane region" description="Helical" evidence="6">
    <location>
        <begin position="341"/>
        <end position="360"/>
    </location>
</feature>
<feature type="transmembrane region" description="Helical" evidence="6">
    <location>
        <begin position="12"/>
        <end position="36"/>
    </location>
</feature>
<dbReference type="RefSeq" id="WP_137006493.1">
    <property type="nucleotide sequence ID" value="NZ_CP039925.1"/>
</dbReference>